<proteinExistence type="predicted"/>
<accession>A0A942I4T0</accession>
<dbReference type="Pfam" id="PF13738">
    <property type="entry name" value="Pyr_redox_3"/>
    <property type="match status" value="1"/>
</dbReference>
<dbReference type="EMBL" id="JAGWCR010000017">
    <property type="protein sequence ID" value="MBS3651964.1"/>
    <property type="molecule type" value="Genomic_DNA"/>
</dbReference>
<dbReference type="InterPro" id="IPR050982">
    <property type="entry name" value="Auxin_biosynth/cation_transpt"/>
</dbReference>
<comment type="caution">
    <text evidence="2">The sequence shown here is derived from an EMBL/GenBank/DDBJ whole genome shotgun (WGS) entry which is preliminary data.</text>
</comment>
<evidence type="ECO:0000313" key="2">
    <source>
        <dbReference type="EMBL" id="MBS3651964.1"/>
    </source>
</evidence>
<evidence type="ECO:0000256" key="1">
    <source>
        <dbReference type="ARBA" id="ARBA00023002"/>
    </source>
</evidence>
<keyword evidence="1" id="KW-0560">Oxidoreductase</keyword>
<dbReference type="GO" id="GO:0004497">
    <property type="term" value="F:monooxygenase activity"/>
    <property type="evidence" value="ECO:0007669"/>
    <property type="project" value="TreeGrafter"/>
</dbReference>
<dbReference type="Gene3D" id="3.50.50.60">
    <property type="entry name" value="FAD/NAD(P)-binding domain"/>
    <property type="match status" value="1"/>
</dbReference>
<sequence length="353" mass="37452">MPDPILDVLVVGAGQAGLAAGYHLKQAGLEFLIVEAAQRIGDSWRRRYDSLTLFTPRAFSQLPGLKLSGDPGGYPTRDEFADYLEAYAAAFALPVLTSACVSRLVSEGTGFRARLSDGTEVCASAVIVATGGFQVPVKPAIASGFDGSIVQLDPESYRGPDSVPAGRVLVVGDGASGRDIAVELAATRETLLAAGKHRKLFPERIMGRSVWWWLRSLGLMRVRAESFLGRIMRKADPFPDRGRSLAALAAAGVAMAPRLVKAEGRTATFADGSSAEVAAVVWAIGYSDDFGWLDVPGTKDGRGSPIHDGGISPVPGLYFLGRPWQRNRASALVMGVGDDAREIVRRIAKPDSG</sequence>
<dbReference type="AlphaFoldDB" id="A0A942I4T0"/>
<dbReference type="RefSeq" id="WP_188257511.1">
    <property type="nucleotide sequence ID" value="NZ_JABVCF010000017.1"/>
</dbReference>
<dbReference type="Proteomes" id="UP000680348">
    <property type="component" value="Unassembled WGS sequence"/>
</dbReference>
<name>A0A942I4T0_9HYPH</name>
<dbReference type="InterPro" id="IPR036188">
    <property type="entry name" value="FAD/NAD-bd_sf"/>
</dbReference>
<protein>
    <submittedName>
        <fullName evidence="2">NAD(P)-binding domain-containing protein</fullName>
    </submittedName>
</protein>
<keyword evidence="3" id="KW-1185">Reference proteome</keyword>
<dbReference type="PANTHER" id="PTHR43539">
    <property type="entry name" value="FLAVIN-BINDING MONOOXYGENASE-LIKE PROTEIN (AFU_ORTHOLOGUE AFUA_4G09220)"/>
    <property type="match status" value="1"/>
</dbReference>
<dbReference type="SUPFAM" id="SSF51905">
    <property type="entry name" value="FAD/NAD(P)-binding domain"/>
    <property type="match status" value="2"/>
</dbReference>
<gene>
    <name evidence="2" type="ORF">KEU06_25495</name>
</gene>
<dbReference type="PRINTS" id="PR00469">
    <property type="entry name" value="PNDRDTASEII"/>
</dbReference>
<reference evidence="2" key="1">
    <citation type="submission" date="2021-04" db="EMBL/GenBank/DDBJ databases">
        <title>Pseudaminobacter soli sp. nov., isolated from paddy soil contaminated by heavy metals.</title>
        <authorList>
            <person name="Zhang K."/>
        </authorList>
    </citation>
    <scope>NUCLEOTIDE SEQUENCE</scope>
    <source>
        <strain evidence="2">19-2017</strain>
    </source>
</reference>
<dbReference type="GO" id="GO:0050660">
    <property type="term" value="F:flavin adenine dinucleotide binding"/>
    <property type="evidence" value="ECO:0007669"/>
    <property type="project" value="TreeGrafter"/>
</dbReference>
<dbReference type="PANTHER" id="PTHR43539:SF78">
    <property type="entry name" value="FLAVIN-CONTAINING MONOOXYGENASE"/>
    <property type="match status" value="1"/>
</dbReference>
<dbReference type="PRINTS" id="PR00368">
    <property type="entry name" value="FADPNR"/>
</dbReference>
<organism evidence="2 3">
    <name type="scientific">Pseudaminobacter soli</name>
    <name type="common">ex Zhang et al. 2022</name>
    <dbReference type="NCBI Taxonomy" id="2831468"/>
    <lineage>
        <taxon>Bacteria</taxon>
        <taxon>Pseudomonadati</taxon>
        <taxon>Pseudomonadota</taxon>
        <taxon>Alphaproteobacteria</taxon>
        <taxon>Hyphomicrobiales</taxon>
        <taxon>Phyllobacteriaceae</taxon>
        <taxon>Pseudaminobacter</taxon>
    </lineage>
</organism>
<evidence type="ECO:0000313" key="3">
    <source>
        <dbReference type="Proteomes" id="UP000680348"/>
    </source>
</evidence>